<dbReference type="GeneID" id="115881302"/>
<dbReference type="InParanoid" id="A0A6J2XVF3"/>
<evidence type="ECO:0000256" key="1">
    <source>
        <dbReference type="ARBA" id="ARBA00007949"/>
    </source>
</evidence>
<feature type="domain" description="DUF676" evidence="4">
    <location>
        <begin position="999"/>
        <end position="1191"/>
    </location>
</feature>
<protein>
    <submittedName>
        <fullName evidence="6">Protein FAM135A isoform X1</fullName>
    </submittedName>
</protein>
<feature type="region of interest" description="Disordered" evidence="3">
    <location>
        <begin position="605"/>
        <end position="668"/>
    </location>
</feature>
<comment type="similarity">
    <text evidence="1">Belongs to the FAM135 family.</text>
</comment>
<dbReference type="Pfam" id="PF05057">
    <property type="entry name" value="DUF676"/>
    <property type="match status" value="1"/>
</dbReference>
<dbReference type="PANTHER" id="PTHR12482">
    <property type="entry name" value="LIPASE ROG1-RELATED-RELATED"/>
    <property type="match status" value="1"/>
</dbReference>
<feature type="compositionally biased region" description="Acidic residues" evidence="3">
    <location>
        <begin position="891"/>
        <end position="900"/>
    </location>
</feature>
<dbReference type="InterPro" id="IPR044294">
    <property type="entry name" value="Lipase-like"/>
</dbReference>
<dbReference type="Gene3D" id="3.40.50.1820">
    <property type="entry name" value="alpha/beta hydrolase"/>
    <property type="match status" value="1"/>
</dbReference>
<reference evidence="6" key="1">
    <citation type="submission" date="2025-08" db="UniProtKB">
        <authorList>
            <consortium name="RefSeq"/>
        </authorList>
    </citation>
    <scope>IDENTIFICATION</scope>
    <source>
        <tissue evidence="6">Gonads</tissue>
    </source>
</reference>
<dbReference type="FunCoup" id="A0A6J2XVF3">
    <property type="interactions" value="148"/>
</dbReference>
<dbReference type="AlphaFoldDB" id="A0A6J2XVF3"/>
<evidence type="ECO:0000256" key="3">
    <source>
        <dbReference type="SAM" id="MobiDB-lite"/>
    </source>
</evidence>
<dbReference type="SUPFAM" id="SSF53474">
    <property type="entry name" value="alpha/beta-Hydrolases"/>
    <property type="match status" value="1"/>
</dbReference>
<feature type="compositionally biased region" description="Polar residues" evidence="3">
    <location>
        <begin position="642"/>
        <end position="656"/>
    </location>
</feature>
<dbReference type="InterPro" id="IPR029058">
    <property type="entry name" value="AB_hydrolase_fold"/>
</dbReference>
<name>A0A6J2XVF3_SITOR</name>
<dbReference type="Pfam" id="PF12394">
    <property type="entry name" value="DUF3657"/>
    <property type="match status" value="1"/>
</dbReference>
<evidence type="ECO:0000313" key="6">
    <source>
        <dbReference type="RefSeq" id="XP_030754589.1"/>
    </source>
</evidence>
<dbReference type="OrthoDB" id="273452at2759"/>
<keyword evidence="5" id="KW-1185">Reference proteome</keyword>
<dbReference type="FunFam" id="3.40.50.1820:FF:000004">
    <property type="entry name" value="Protein FAM135A isoform a"/>
    <property type="match status" value="1"/>
</dbReference>
<keyword evidence="2" id="KW-0175">Coiled coil</keyword>
<dbReference type="InterPro" id="IPR007751">
    <property type="entry name" value="DUF676_lipase-like"/>
</dbReference>
<sequence>MSELQSTIEFSVELYKFYNVDLFQRGMYQIRCSLRVSAKLGAEVEVATPEVTTGLGSAIVLGNYGACRPFQILYRNEEVPLKDVLLFRCHMLVDANNLRESLERAEFAIVLDLWFSDTSPNSMALVSSRTLQLNFSSIEGLHYHLPVVFDYFHLSAVSITIHAALTALHQPSMKKGLLRYMQSCAPKSSKSWSKIRTAHCTTLTDPVLQVSSQKFYNKINESSQVHLEAYNVLLDSSNNLKTTIKEYKFLLLQREEIVSDNYDTLIVKYNDYDSTKFLKRNPYKPTSNLQELCADNIKLWNYFLLTFSCKIAIQQFLSRKHHHLRVRRFAELFFLVYNPRKSALDCYETKYHKYLVITELLKRSKYMQLLPPLPVHCSFLDGDCASMPIIFEDQYQYPFNYDKKTYEQYAAPKSQDILEPTNFKRSKTTDNTSCSCGIDVWEPQKQFQKIGGLYKWDECFSNTVPARHSKSLDHLQVASNNSFHISMSNIQNNTTSSSQKKYVDKQQQSRFYKIQTLKNVASEYSLKQDRGNFLEVEANEPDVVQRVCECPINNFRSLNIRHSKKYKKSSGGMPKKESVEKNENERVMVKSASHTASEGLYNIPRSTSMQTFSPKKKPANDDKRFNSLINQKTRNQTRKTENLTAISNGFALNNGDSVKKRKDNQSSKSKIFEIGSTSSSTESLSQTFFQKTGSSSSSQVLNGVLRKVRSTSCLSEEMFPLLVSSGTESLPNLSPKSEEKYRYPSMKYYSSCSSSTSEQSGWITSRSSSVASSTEIPNPATSALESKLDKLQKKLFNLTAETKKLTKVNNSERKKCDSRRVKDKTNKIYLNTSLTNEVSKDKEKKTEISIFKGCEINQSNPSGVYEDDIALPPPKQFRDLASPSSSITANENEEGEDFVDEPEEEINAVDNLLYHVIDTQTTLERQPSQFSLKSNRETEPEENNFYKGNSESLKAFLKAKKEFKSQLNFQGVLYSDLNSFASTVPYFHIADEFRIFSPEGMHLVICVHGLDGNSADLRLVKTYLEMGLPGAYLDFLMSERNQGDTFSDFDTMTDRLVSEILHYLDSSSNGPTRISFVGHSLGNIIIRSALTRPQMKFLLPRLHTFLSLSGPHLGTLYNSSGLVNMGMWFMQKWKKSGSLLQLCLKDTPDPQQSFLYRLSQRSTLHHFKNILLCGSGQDRYVPLHSARIELCKESLKDASEQGTIYRKMVHNIMQPIIAQKDLKLVRYDIHHALPNTANALIGRAAHIAVLDSEIFIEKFMVVVGIKYFR</sequence>
<feature type="region of interest" description="Disordered" evidence="3">
    <location>
        <begin position="868"/>
        <end position="900"/>
    </location>
</feature>
<evidence type="ECO:0000259" key="4">
    <source>
        <dbReference type="Pfam" id="PF05057"/>
    </source>
</evidence>
<organism evidence="5 6">
    <name type="scientific">Sitophilus oryzae</name>
    <name type="common">Rice weevil</name>
    <name type="synonym">Curculio oryzae</name>
    <dbReference type="NCBI Taxonomy" id="7048"/>
    <lineage>
        <taxon>Eukaryota</taxon>
        <taxon>Metazoa</taxon>
        <taxon>Ecdysozoa</taxon>
        <taxon>Arthropoda</taxon>
        <taxon>Hexapoda</taxon>
        <taxon>Insecta</taxon>
        <taxon>Pterygota</taxon>
        <taxon>Neoptera</taxon>
        <taxon>Endopterygota</taxon>
        <taxon>Coleoptera</taxon>
        <taxon>Polyphaga</taxon>
        <taxon>Cucujiformia</taxon>
        <taxon>Curculionidae</taxon>
        <taxon>Dryophthorinae</taxon>
        <taxon>Sitophilus</taxon>
    </lineage>
</organism>
<evidence type="ECO:0000256" key="2">
    <source>
        <dbReference type="SAM" id="Coils"/>
    </source>
</evidence>
<accession>A0A6J2XVF3</accession>
<feature type="coiled-coil region" evidence="2">
    <location>
        <begin position="781"/>
        <end position="808"/>
    </location>
</feature>
<dbReference type="KEGG" id="soy:115881302"/>
<dbReference type="InterPro" id="IPR022122">
    <property type="entry name" value="DUF3657"/>
</dbReference>
<dbReference type="PANTHER" id="PTHR12482:SF5">
    <property type="entry name" value="DUF676 DOMAIN-CONTAINING PROTEIN"/>
    <property type="match status" value="1"/>
</dbReference>
<gene>
    <name evidence="6" type="primary">LOC115881302</name>
</gene>
<dbReference type="RefSeq" id="XP_030754589.1">
    <property type="nucleotide sequence ID" value="XM_030898729.1"/>
</dbReference>
<feature type="region of interest" description="Disordered" evidence="3">
    <location>
        <begin position="563"/>
        <end position="586"/>
    </location>
</feature>
<proteinExistence type="inferred from homology"/>
<dbReference type="Proteomes" id="UP000504635">
    <property type="component" value="Unplaced"/>
</dbReference>
<feature type="compositionally biased region" description="Basic and acidic residues" evidence="3">
    <location>
        <begin position="574"/>
        <end position="586"/>
    </location>
</feature>
<feature type="region of interest" description="Disordered" evidence="3">
    <location>
        <begin position="925"/>
        <end position="944"/>
    </location>
</feature>
<evidence type="ECO:0000313" key="5">
    <source>
        <dbReference type="Proteomes" id="UP000504635"/>
    </source>
</evidence>